<dbReference type="AlphaFoldDB" id="I3M482"/>
<dbReference type="FunFam" id="1.20.120.550:FF:000003">
    <property type="entry name" value="Leukotriene C4 synthase"/>
    <property type="match status" value="1"/>
</dbReference>
<comment type="subcellular location">
    <subcellularLocation>
        <location evidence="6">Endoplasmic reticulum membrane</location>
        <topology evidence="6">Multi-pass membrane protein</topology>
    </subcellularLocation>
    <subcellularLocation>
        <location evidence="6">Microsome membrane</location>
        <topology evidence="6">Multi-pass membrane protein</topology>
    </subcellularLocation>
</comment>
<dbReference type="GO" id="GO:0006750">
    <property type="term" value="P:glutathione biosynthetic process"/>
    <property type="evidence" value="ECO:0007669"/>
    <property type="project" value="Ensembl"/>
</dbReference>
<dbReference type="GO" id="GO:0004464">
    <property type="term" value="F:leukotriene-C4 synthase activity"/>
    <property type="evidence" value="ECO:0007669"/>
    <property type="project" value="UniProtKB-EC"/>
</dbReference>
<dbReference type="Gene3D" id="1.20.120.550">
    <property type="entry name" value="Membrane associated eicosanoid/glutathione metabolism-like domain"/>
    <property type="match status" value="1"/>
</dbReference>
<reference evidence="7" key="2">
    <citation type="submission" date="2025-08" db="UniProtKB">
        <authorList>
            <consortium name="Ensembl"/>
        </authorList>
    </citation>
    <scope>IDENTIFICATION</scope>
</reference>
<keyword evidence="6" id="KW-0492">Microsome</keyword>
<dbReference type="Pfam" id="PF01124">
    <property type="entry name" value="MAPEG"/>
    <property type="match status" value="1"/>
</dbReference>
<accession>I3M482</accession>
<organism evidence="7 8">
    <name type="scientific">Ictidomys tridecemlineatus</name>
    <name type="common">Thirteen-lined ground squirrel</name>
    <name type="synonym">Spermophilus tridecemlineatus</name>
    <dbReference type="NCBI Taxonomy" id="43179"/>
    <lineage>
        <taxon>Eukaryota</taxon>
        <taxon>Metazoa</taxon>
        <taxon>Chordata</taxon>
        <taxon>Craniata</taxon>
        <taxon>Vertebrata</taxon>
        <taxon>Euteleostomi</taxon>
        <taxon>Mammalia</taxon>
        <taxon>Eutheria</taxon>
        <taxon>Euarchontoglires</taxon>
        <taxon>Glires</taxon>
        <taxon>Rodentia</taxon>
        <taxon>Sciuromorpha</taxon>
        <taxon>Sciuridae</taxon>
        <taxon>Xerinae</taxon>
        <taxon>Marmotini</taxon>
        <taxon>Ictidomys</taxon>
    </lineage>
</organism>
<evidence type="ECO:0000256" key="6">
    <source>
        <dbReference type="RuleBase" id="RU369123"/>
    </source>
</evidence>
<keyword evidence="2 6" id="KW-0434">Leukotriene biosynthesis</keyword>
<dbReference type="InterPro" id="IPR050997">
    <property type="entry name" value="MAPEG"/>
</dbReference>
<evidence type="ECO:0000256" key="5">
    <source>
        <dbReference type="ARBA" id="ARBA00023136"/>
    </source>
</evidence>
<feature type="transmembrane region" description="Helical" evidence="6">
    <location>
        <begin position="121"/>
        <end position="144"/>
    </location>
</feature>
<sequence length="153" mass="17505">QYGDSSENLKWNHLLSDCGLICISLLCTCHNYFALQVGKMGLKCRIIPPAVTGSPKFERMFRAQQDCVELYPVFLITLWMAGWYFNEVFAAILGLVYIYGRHKYFWGYAEATERRMSGLELSLRTLSLLTVLSGLGIAYCWTSYHQEPEVALL</sequence>
<dbReference type="GO" id="GO:0005789">
    <property type="term" value="C:endoplasmic reticulum membrane"/>
    <property type="evidence" value="ECO:0007669"/>
    <property type="project" value="UniProtKB-SubCell"/>
</dbReference>
<name>I3M482_ICTTR</name>
<dbReference type="PANTHER" id="PTHR10250">
    <property type="entry name" value="MICROSOMAL GLUTATHIONE S-TRANSFERASE"/>
    <property type="match status" value="1"/>
</dbReference>
<comment type="subunit">
    <text evidence="6">Homotrimer.</text>
</comment>
<keyword evidence="6" id="KW-0560">Oxidoreductase</keyword>
<dbReference type="GO" id="GO:0046466">
    <property type="term" value="P:membrane lipid catabolic process"/>
    <property type="evidence" value="ECO:0007669"/>
    <property type="project" value="Ensembl"/>
</dbReference>
<evidence type="ECO:0000256" key="3">
    <source>
        <dbReference type="ARBA" id="ARBA00022824"/>
    </source>
</evidence>
<dbReference type="PRINTS" id="PR00488">
    <property type="entry name" value="5LPOXGNASEAP"/>
</dbReference>
<comment type="function">
    <text evidence="6">Catalyzes several different glutathione-dependent reactions. Catalyzes the glutathione-dependent reduction of lipid hydroperoxides, such as 5-HPETE. Has glutathione transferase activity, toward xenobiotic electrophiles, such as 1-chloro-2, 4-dinitrobenzene (CDNB). Catalyzes also the conjugation of leukotriene A4 with reduced glutathione to form leukotriene C4 (LTC4). Involved in oxidative DNA damage induced by ER stress and anticancer agents by activating LTC4 biosynthetic machinery in nonimmune cells.</text>
</comment>
<dbReference type="GO" id="GO:0008047">
    <property type="term" value="F:enzyme activator activity"/>
    <property type="evidence" value="ECO:0007669"/>
    <property type="project" value="UniProtKB-UniRule"/>
</dbReference>
<comment type="catalytic activity">
    <reaction evidence="6">
        <text>RX + glutathione = an S-substituted glutathione + a halide anion + H(+)</text>
        <dbReference type="Rhea" id="RHEA:16437"/>
        <dbReference type="ChEBI" id="CHEBI:15378"/>
        <dbReference type="ChEBI" id="CHEBI:16042"/>
        <dbReference type="ChEBI" id="CHEBI:17792"/>
        <dbReference type="ChEBI" id="CHEBI:57925"/>
        <dbReference type="ChEBI" id="CHEBI:90779"/>
        <dbReference type="EC" id="2.5.1.18"/>
    </reaction>
</comment>
<comment type="caution">
    <text evidence="6">Lacks conserved residue(s) required for the propagation of feature annotation.</text>
</comment>
<dbReference type="InterPro" id="IPR001446">
    <property type="entry name" value="5_LipOase_AP"/>
</dbReference>
<protein>
    <recommendedName>
        <fullName evidence="6">Microsomal glutathione S-transferase 2</fullName>
        <shortName evidence="6">Microsomal GST-2</shortName>
        <shortName evidence="6">Microsomal GST-II</shortName>
        <ecNumber evidence="6">1.11.1.-</ecNumber>
        <ecNumber evidence="6">2.5.1.18</ecNumber>
        <ecNumber evidence="6">4.4.1.20</ecNumber>
    </recommendedName>
    <alternativeName>
        <fullName evidence="6">Glutathione peroxidase MGST2</fullName>
    </alternativeName>
    <alternativeName>
        <fullName evidence="6">Leukotriene C4 synthase MGST2</fullName>
    </alternativeName>
    <alternativeName>
        <fullName evidence="6">Microsomal glutathione S-transferase II</fullName>
    </alternativeName>
</protein>
<evidence type="ECO:0000313" key="7">
    <source>
        <dbReference type="Ensembl" id="ENSSTOP00000003974.3"/>
    </source>
</evidence>
<comment type="similarity">
    <text evidence="6">Belongs to the MAPEG family.</text>
</comment>
<keyword evidence="4 6" id="KW-1133">Transmembrane helix</keyword>
<keyword evidence="6" id="KW-0808">Transferase</keyword>
<dbReference type="Proteomes" id="UP000005215">
    <property type="component" value="Unassembled WGS sequence"/>
</dbReference>
<dbReference type="EMBL" id="AGTP01049437">
    <property type="status" value="NOT_ANNOTATED_CDS"/>
    <property type="molecule type" value="Genomic_DNA"/>
</dbReference>
<dbReference type="EC" id="4.4.1.20" evidence="6"/>
<dbReference type="HOGENOM" id="CLU_110291_3_0_1"/>
<keyword evidence="8" id="KW-1185">Reference proteome</keyword>
<dbReference type="GO" id="GO:0042802">
    <property type="term" value="F:identical protein binding"/>
    <property type="evidence" value="ECO:0007669"/>
    <property type="project" value="Ensembl"/>
</dbReference>
<dbReference type="Ensembl" id="ENSSTOT00000004431.3">
    <property type="protein sequence ID" value="ENSSTOP00000003974.3"/>
    <property type="gene ID" value="ENSSTOG00000004437.3"/>
</dbReference>
<comment type="catalytic activity">
    <reaction evidence="6">
        <text>1-chloro-2,4-dinitrobenzene + glutathione = 2,4-dinitrophenyl-S-glutathione + chloride + H(+)</text>
        <dbReference type="Rhea" id="RHEA:51220"/>
        <dbReference type="ChEBI" id="CHEBI:15378"/>
        <dbReference type="ChEBI" id="CHEBI:17996"/>
        <dbReference type="ChEBI" id="CHEBI:34718"/>
        <dbReference type="ChEBI" id="CHEBI:57925"/>
        <dbReference type="ChEBI" id="CHEBI:133977"/>
        <dbReference type="EC" id="2.5.1.18"/>
    </reaction>
</comment>
<keyword evidence="6" id="KW-0456">Lyase</keyword>
<dbReference type="GO" id="GO:0005886">
    <property type="term" value="C:plasma membrane"/>
    <property type="evidence" value="ECO:0007669"/>
    <property type="project" value="Ensembl"/>
</dbReference>
<evidence type="ECO:0000256" key="4">
    <source>
        <dbReference type="ARBA" id="ARBA00022989"/>
    </source>
</evidence>
<proteinExistence type="inferred from homology"/>
<dbReference type="GO" id="GO:0004364">
    <property type="term" value="F:glutathione transferase activity"/>
    <property type="evidence" value="ECO:0007669"/>
    <property type="project" value="UniProtKB-UniRule"/>
</dbReference>
<dbReference type="SUPFAM" id="SSF161084">
    <property type="entry name" value="MAPEG domain-like"/>
    <property type="match status" value="1"/>
</dbReference>
<comment type="catalytic activity">
    <reaction evidence="6">
        <text>leukotriene C4 = leukotriene A4 + glutathione</text>
        <dbReference type="Rhea" id="RHEA:17617"/>
        <dbReference type="ChEBI" id="CHEBI:57463"/>
        <dbReference type="ChEBI" id="CHEBI:57925"/>
        <dbReference type="ChEBI" id="CHEBI:57973"/>
        <dbReference type="EC" id="4.4.1.20"/>
    </reaction>
</comment>
<dbReference type="GO" id="GO:0043295">
    <property type="term" value="F:glutathione binding"/>
    <property type="evidence" value="ECO:0007669"/>
    <property type="project" value="UniProtKB-UniRule"/>
</dbReference>
<evidence type="ECO:0000256" key="1">
    <source>
        <dbReference type="ARBA" id="ARBA00022692"/>
    </source>
</evidence>
<comment type="catalytic activity">
    <reaction evidence="6">
        <text>(5S)-hydroperoxy-(6E,8Z,11Z,14Z)-eicosatetraenoate + 2 glutathione = (5S)-hydroxy-(6E,8Z,11Z,14Z)-eicosatetraenoate + glutathione disulfide + H2O</text>
        <dbReference type="Rhea" id="RHEA:48620"/>
        <dbReference type="ChEBI" id="CHEBI:15377"/>
        <dbReference type="ChEBI" id="CHEBI:57450"/>
        <dbReference type="ChEBI" id="CHEBI:57925"/>
        <dbReference type="ChEBI" id="CHEBI:58297"/>
        <dbReference type="ChEBI" id="CHEBI:90632"/>
    </reaction>
</comment>
<dbReference type="FunCoup" id="I3M482">
    <property type="interactions" value="386"/>
</dbReference>
<dbReference type="eggNOG" id="ENOG502S082">
    <property type="taxonomic scope" value="Eukaryota"/>
</dbReference>
<dbReference type="InterPro" id="IPR023352">
    <property type="entry name" value="MAPEG-like_dom_sf"/>
</dbReference>
<dbReference type="GO" id="GO:0019370">
    <property type="term" value="P:leukotriene biosynthetic process"/>
    <property type="evidence" value="ECO:0007669"/>
    <property type="project" value="UniProtKB-UniRule"/>
</dbReference>
<dbReference type="GO" id="GO:0004602">
    <property type="term" value="F:glutathione peroxidase activity"/>
    <property type="evidence" value="ECO:0007669"/>
    <property type="project" value="UniProtKB-UniRule"/>
</dbReference>
<evidence type="ECO:0000256" key="2">
    <source>
        <dbReference type="ARBA" id="ARBA00022751"/>
    </source>
</evidence>
<dbReference type="STRING" id="43179.ENSSTOP00000003974"/>
<keyword evidence="6" id="KW-0443">Lipid metabolism</keyword>
<keyword evidence="3 6" id="KW-0256">Endoplasmic reticulum</keyword>
<dbReference type="EMBL" id="AGTP01049438">
    <property type="status" value="NOT_ANNOTATED_CDS"/>
    <property type="molecule type" value="Genomic_DNA"/>
</dbReference>
<feature type="transmembrane region" description="Helical" evidence="6">
    <location>
        <begin position="81"/>
        <end position="100"/>
    </location>
</feature>
<reference evidence="8" key="1">
    <citation type="submission" date="2011-11" db="EMBL/GenBank/DDBJ databases">
        <title>The Draft Genome of Spermophilus tridecemlineatus.</title>
        <authorList>
            <consortium name="The Broad Institute Genome Assembly &amp; Analysis Group"/>
            <consortium name="Computational R&amp;D Group"/>
            <consortium name="and Sequencing Platform"/>
            <person name="Di Palma F."/>
            <person name="Alfoldi J."/>
            <person name="Johnson J."/>
            <person name="Berlin A."/>
            <person name="Gnerre S."/>
            <person name="Jaffe D."/>
            <person name="MacCallum I."/>
            <person name="Young S."/>
            <person name="Walker B.J."/>
            <person name="Lindblad-Toh K."/>
        </authorList>
    </citation>
    <scope>NUCLEOTIDE SEQUENCE [LARGE SCALE GENOMIC DNA]</scope>
</reference>
<gene>
    <name evidence="7" type="primary">MGST2</name>
</gene>
<dbReference type="PANTHER" id="PTHR10250:SF13">
    <property type="entry name" value="MICROSOMAL GLUTATHIONE S-TRANSFERASE 2"/>
    <property type="match status" value="1"/>
</dbReference>
<keyword evidence="1 6" id="KW-0812">Transmembrane</keyword>
<dbReference type="EC" id="1.11.1.-" evidence="6"/>
<keyword evidence="5 6" id="KW-0472">Membrane</keyword>
<dbReference type="EC" id="2.5.1.18" evidence="6"/>
<evidence type="ECO:0000313" key="8">
    <source>
        <dbReference type="Proteomes" id="UP000005215"/>
    </source>
</evidence>
<dbReference type="EMBL" id="AGTP01049436">
    <property type="status" value="NOT_ANNOTATED_CDS"/>
    <property type="molecule type" value="Genomic_DNA"/>
</dbReference>
<dbReference type="GO" id="GO:0005635">
    <property type="term" value="C:nuclear envelope"/>
    <property type="evidence" value="ECO:0007669"/>
    <property type="project" value="TreeGrafter"/>
</dbReference>
<reference evidence="7" key="3">
    <citation type="submission" date="2025-09" db="UniProtKB">
        <authorList>
            <consortium name="Ensembl"/>
        </authorList>
    </citation>
    <scope>IDENTIFICATION</scope>
</reference>
<dbReference type="InParanoid" id="I3M482"/>
<dbReference type="GeneTree" id="ENSGT00940000160288"/>
<dbReference type="InterPro" id="IPR001129">
    <property type="entry name" value="Membr-assoc_MAPEG"/>
</dbReference>